<feature type="region of interest" description="Disordered" evidence="1">
    <location>
        <begin position="59"/>
        <end position="83"/>
    </location>
</feature>
<proteinExistence type="predicted"/>
<protein>
    <submittedName>
        <fullName evidence="2">Uncharacterized protein</fullName>
    </submittedName>
</protein>
<organism evidence="2 3">
    <name type="scientific">Phaseolus angularis</name>
    <name type="common">Azuki bean</name>
    <name type="synonym">Vigna angularis</name>
    <dbReference type="NCBI Taxonomy" id="3914"/>
    <lineage>
        <taxon>Eukaryota</taxon>
        <taxon>Viridiplantae</taxon>
        <taxon>Streptophyta</taxon>
        <taxon>Embryophyta</taxon>
        <taxon>Tracheophyta</taxon>
        <taxon>Spermatophyta</taxon>
        <taxon>Magnoliopsida</taxon>
        <taxon>eudicotyledons</taxon>
        <taxon>Gunneridae</taxon>
        <taxon>Pentapetalae</taxon>
        <taxon>rosids</taxon>
        <taxon>fabids</taxon>
        <taxon>Fabales</taxon>
        <taxon>Fabaceae</taxon>
        <taxon>Papilionoideae</taxon>
        <taxon>50 kb inversion clade</taxon>
        <taxon>NPAAA clade</taxon>
        <taxon>indigoferoid/millettioid clade</taxon>
        <taxon>Phaseoleae</taxon>
        <taxon>Vigna</taxon>
    </lineage>
</organism>
<dbReference type="Proteomes" id="UP000053144">
    <property type="component" value="Chromosome 9"/>
</dbReference>
<dbReference type="Gramene" id="KOM51918">
    <property type="protein sequence ID" value="KOM51918"/>
    <property type="gene ID" value="LR48_Vigan09g057700"/>
</dbReference>
<accession>A0A0L9VA77</accession>
<evidence type="ECO:0000313" key="3">
    <source>
        <dbReference type="Proteomes" id="UP000053144"/>
    </source>
</evidence>
<evidence type="ECO:0000313" key="2">
    <source>
        <dbReference type="EMBL" id="KOM51918.1"/>
    </source>
</evidence>
<evidence type="ECO:0000256" key="1">
    <source>
        <dbReference type="SAM" id="MobiDB-lite"/>
    </source>
</evidence>
<name>A0A0L9VA77_PHAAN</name>
<dbReference type="EMBL" id="CM003379">
    <property type="protein sequence ID" value="KOM51918.1"/>
    <property type="molecule type" value="Genomic_DNA"/>
</dbReference>
<reference evidence="3" key="1">
    <citation type="journal article" date="2015" name="Proc. Natl. Acad. Sci. U.S.A.">
        <title>Genome sequencing of adzuki bean (Vigna angularis) provides insight into high starch and low fat accumulation and domestication.</title>
        <authorList>
            <person name="Yang K."/>
            <person name="Tian Z."/>
            <person name="Chen C."/>
            <person name="Luo L."/>
            <person name="Zhao B."/>
            <person name="Wang Z."/>
            <person name="Yu L."/>
            <person name="Li Y."/>
            <person name="Sun Y."/>
            <person name="Li W."/>
            <person name="Chen Y."/>
            <person name="Li Y."/>
            <person name="Zhang Y."/>
            <person name="Ai D."/>
            <person name="Zhao J."/>
            <person name="Shang C."/>
            <person name="Ma Y."/>
            <person name="Wu B."/>
            <person name="Wang M."/>
            <person name="Gao L."/>
            <person name="Sun D."/>
            <person name="Zhang P."/>
            <person name="Guo F."/>
            <person name="Wang W."/>
            <person name="Li Y."/>
            <person name="Wang J."/>
            <person name="Varshney R.K."/>
            <person name="Wang J."/>
            <person name="Ling H.Q."/>
            <person name="Wan P."/>
        </authorList>
    </citation>
    <scope>NUCLEOTIDE SEQUENCE</scope>
    <source>
        <strain evidence="3">cv. Jingnong 6</strain>
    </source>
</reference>
<gene>
    <name evidence="2" type="ORF">LR48_Vigan09g057700</name>
</gene>
<sequence>MKRALKDNAKLPYPHLIIIFLEHFRVPTETDPCTQIKAKQTMGYEVICSFGYVQNEQGEWVPKDNAPNEERQSGQQKDDEEATCSTTLNDVMNQIEELQTFAGTRFGNMDIVMGTRFDSLESRVGNIEEQL</sequence>
<dbReference type="AlphaFoldDB" id="A0A0L9VA77"/>